<sequence length="104" mass="11743">MFVRLTFLTIQSKDAEKMKRIYIDKITPVVKAQKGNVGIRLLEPVKGENPEYVSLTEWQTAADAEAYEASGTYRQLVDSLKDMYTAKPVLKTYNVVESKVAITP</sequence>
<protein>
    <recommendedName>
        <fullName evidence="1">ABM domain-containing protein</fullName>
    </recommendedName>
</protein>
<reference evidence="3" key="1">
    <citation type="submission" date="2015-01" db="EMBL/GenBank/DDBJ databases">
        <title>Flavisolibacter sp./LCS9/ whole genome sequencing.</title>
        <authorList>
            <person name="Kim M.K."/>
            <person name="Srinivasan S."/>
            <person name="Lee J.-J."/>
        </authorList>
    </citation>
    <scope>NUCLEOTIDE SEQUENCE [LARGE SCALE GENOMIC DNA]</scope>
    <source>
        <strain evidence="3">LCS9</strain>
    </source>
</reference>
<dbReference type="InterPro" id="IPR007138">
    <property type="entry name" value="ABM_dom"/>
</dbReference>
<dbReference type="Pfam" id="PF03992">
    <property type="entry name" value="ABM"/>
    <property type="match status" value="1"/>
</dbReference>
<dbReference type="InterPro" id="IPR011008">
    <property type="entry name" value="Dimeric_a/b-barrel"/>
</dbReference>
<keyword evidence="3" id="KW-1185">Reference proteome</keyword>
<proteinExistence type="predicted"/>
<evidence type="ECO:0000259" key="1">
    <source>
        <dbReference type="Pfam" id="PF03992"/>
    </source>
</evidence>
<dbReference type="Gene3D" id="3.30.70.100">
    <property type="match status" value="1"/>
</dbReference>
<dbReference type="KEGG" id="fla:SY85_16560"/>
<organism evidence="2 3">
    <name type="scientific">Flavisolibacter tropicus</name>
    <dbReference type="NCBI Taxonomy" id="1492898"/>
    <lineage>
        <taxon>Bacteria</taxon>
        <taxon>Pseudomonadati</taxon>
        <taxon>Bacteroidota</taxon>
        <taxon>Chitinophagia</taxon>
        <taxon>Chitinophagales</taxon>
        <taxon>Chitinophagaceae</taxon>
        <taxon>Flavisolibacter</taxon>
    </lineage>
</organism>
<dbReference type="AlphaFoldDB" id="A0A172TYB4"/>
<evidence type="ECO:0000313" key="3">
    <source>
        <dbReference type="Proteomes" id="UP000077177"/>
    </source>
</evidence>
<dbReference type="OrthoDB" id="673608at2"/>
<feature type="domain" description="ABM" evidence="1">
    <location>
        <begin position="1"/>
        <end position="77"/>
    </location>
</feature>
<reference evidence="2 3" key="2">
    <citation type="journal article" date="2016" name="Int. J. Syst. Evol. Microbiol.">
        <title>Flavisolibacter tropicus sp. nov., isolated from tropical soil.</title>
        <authorList>
            <person name="Lee J.J."/>
            <person name="Kang M.S."/>
            <person name="Kim G.S."/>
            <person name="Lee C.S."/>
            <person name="Lim S."/>
            <person name="Lee J."/>
            <person name="Roh S.H."/>
            <person name="Kang H."/>
            <person name="Ha J.M."/>
            <person name="Bae S."/>
            <person name="Jung H.Y."/>
            <person name="Kim M.K."/>
        </authorList>
    </citation>
    <scope>NUCLEOTIDE SEQUENCE [LARGE SCALE GENOMIC DNA]</scope>
    <source>
        <strain evidence="2 3">LCS9</strain>
    </source>
</reference>
<gene>
    <name evidence="2" type="ORF">SY85_16560</name>
</gene>
<dbReference type="EMBL" id="CP011390">
    <property type="protein sequence ID" value="ANE51864.1"/>
    <property type="molecule type" value="Genomic_DNA"/>
</dbReference>
<name>A0A172TYB4_9BACT</name>
<dbReference type="Proteomes" id="UP000077177">
    <property type="component" value="Chromosome"/>
</dbReference>
<dbReference type="SUPFAM" id="SSF54909">
    <property type="entry name" value="Dimeric alpha+beta barrel"/>
    <property type="match status" value="1"/>
</dbReference>
<evidence type="ECO:0000313" key="2">
    <source>
        <dbReference type="EMBL" id="ANE51864.1"/>
    </source>
</evidence>
<accession>A0A172TYB4</accession>
<dbReference type="RefSeq" id="WP_066405999.1">
    <property type="nucleotide sequence ID" value="NZ_CP011390.1"/>
</dbReference>